<evidence type="ECO:0000256" key="5">
    <source>
        <dbReference type="SAM" id="MobiDB-lite"/>
    </source>
</evidence>
<dbReference type="Gene3D" id="3.40.309.10">
    <property type="entry name" value="Aldehyde Dehydrogenase, Chain A, domain 2"/>
    <property type="match status" value="1"/>
</dbReference>
<dbReference type="FunFam" id="3.40.309.10:FF:000009">
    <property type="entry name" value="Aldehyde dehydrogenase A"/>
    <property type="match status" value="1"/>
</dbReference>
<evidence type="ECO:0000256" key="4">
    <source>
        <dbReference type="RuleBase" id="RU003345"/>
    </source>
</evidence>
<keyword evidence="2 4" id="KW-0560">Oxidoreductase</keyword>
<feature type="active site" evidence="3">
    <location>
        <position position="56"/>
    </location>
</feature>
<evidence type="ECO:0000256" key="1">
    <source>
        <dbReference type="ARBA" id="ARBA00009986"/>
    </source>
</evidence>
<dbReference type="SUPFAM" id="SSF53720">
    <property type="entry name" value="ALDH-like"/>
    <property type="match status" value="1"/>
</dbReference>
<gene>
    <name evidence="7" type="ORF">G3T16_13920</name>
</gene>
<dbReference type="InterPro" id="IPR016162">
    <property type="entry name" value="Ald_DH_N"/>
</dbReference>
<dbReference type="PROSITE" id="PS00687">
    <property type="entry name" value="ALDEHYDE_DEHYDR_GLU"/>
    <property type="match status" value="1"/>
</dbReference>
<dbReference type="KEGG" id="kim:G3T16_13920"/>
<dbReference type="InterPro" id="IPR029510">
    <property type="entry name" value="Ald_DH_CS_GLU"/>
</dbReference>
<evidence type="ECO:0000313" key="8">
    <source>
        <dbReference type="Proteomes" id="UP000477680"/>
    </source>
</evidence>
<dbReference type="Pfam" id="PF00171">
    <property type="entry name" value="Aldedh"/>
    <property type="match status" value="1"/>
</dbReference>
<dbReference type="Proteomes" id="UP000477680">
    <property type="component" value="Chromosome"/>
</dbReference>
<dbReference type="PANTHER" id="PTHR11699">
    <property type="entry name" value="ALDEHYDE DEHYDROGENASE-RELATED"/>
    <property type="match status" value="1"/>
</dbReference>
<reference evidence="7 8" key="1">
    <citation type="submission" date="2020-02" db="EMBL/GenBank/DDBJ databases">
        <title>Genome sequencing for Kineobactrum sp. M2.</title>
        <authorList>
            <person name="Park S.-J."/>
        </authorList>
    </citation>
    <scope>NUCLEOTIDE SEQUENCE [LARGE SCALE GENOMIC DNA]</scope>
    <source>
        <strain evidence="7 8">M2</strain>
    </source>
</reference>
<dbReference type="GO" id="GO:0016620">
    <property type="term" value="F:oxidoreductase activity, acting on the aldehyde or oxo group of donors, NAD or NADP as acceptor"/>
    <property type="evidence" value="ECO:0007669"/>
    <property type="project" value="InterPro"/>
</dbReference>
<evidence type="ECO:0000256" key="2">
    <source>
        <dbReference type="ARBA" id="ARBA00023002"/>
    </source>
</evidence>
<dbReference type="Gene3D" id="3.40.605.10">
    <property type="entry name" value="Aldehyde Dehydrogenase, Chain A, domain 1"/>
    <property type="match status" value="1"/>
</dbReference>
<name>A0A6C0UA91_9GAMM</name>
<feature type="compositionally biased region" description="Basic and acidic residues" evidence="5">
    <location>
        <begin position="7"/>
        <end position="17"/>
    </location>
</feature>
<evidence type="ECO:0000259" key="6">
    <source>
        <dbReference type="Pfam" id="PF00171"/>
    </source>
</evidence>
<evidence type="ECO:0000313" key="7">
    <source>
        <dbReference type="EMBL" id="QIB67685.1"/>
    </source>
</evidence>
<comment type="similarity">
    <text evidence="1 4">Belongs to the aldehyde dehydrogenase family.</text>
</comment>
<keyword evidence="8" id="KW-1185">Reference proteome</keyword>
<accession>A0A6C0UA91</accession>
<dbReference type="AlphaFoldDB" id="A0A6C0UA91"/>
<sequence length="288" mass="30929">MGFARRRAPDPAHDPSGHRGTHRFRPGRFGRVHRLHPGGHAVYDAGRGTLTRYGLELGGKDPVYIRPDVKLDAIIQDLLEGCYGNAGQSCCSVERIYVHEDIYQPFVDAFVAASAAVTMGHPLHEKPVFGPLVSAAARSRVQALVDDAVAKGAQALLPTGKSSLVREGAAYMEAQVLSGVDHSMAIMKEETFGPAIPIMAISSDDEAVALMNDSDYGLTASIWSQDIDTALALGQQVDSGTFYVNRCDHADLLLPFGGVKQSGIGRSYGIQGLEELVTTRSFHVRTLA</sequence>
<dbReference type="EMBL" id="CP048711">
    <property type="protein sequence ID" value="QIB67685.1"/>
    <property type="molecule type" value="Genomic_DNA"/>
</dbReference>
<feature type="region of interest" description="Disordered" evidence="5">
    <location>
        <begin position="1"/>
        <end position="26"/>
    </location>
</feature>
<dbReference type="InterPro" id="IPR015590">
    <property type="entry name" value="Aldehyde_DH_dom"/>
</dbReference>
<protein>
    <submittedName>
        <fullName evidence="7">Aldehyde dehydrogenase family protein</fullName>
    </submittedName>
</protein>
<organism evidence="7 8">
    <name type="scientific">Kineobactrum salinum</name>
    <dbReference type="NCBI Taxonomy" id="2708301"/>
    <lineage>
        <taxon>Bacteria</taxon>
        <taxon>Pseudomonadati</taxon>
        <taxon>Pseudomonadota</taxon>
        <taxon>Gammaproteobacteria</taxon>
        <taxon>Cellvibrionales</taxon>
        <taxon>Halieaceae</taxon>
        <taxon>Kineobactrum</taxon>
    </lineage>
</organism>
<evidence type="ECO:0000256" key="3">
    <source>
        <dbReference type="PROSITE-ProRule" id="PRU10007"/>
    </source>
</evidence>
<dbReference type="InterPro" id="IPR016161">
    <property type="entry name" value="Ald_DH/histidinol_DH"/>
</dbReference>
<proteinExistence type="inferred from homology"/>
<dbReference type="InterPro" id="IPR016163">
    <property type="entry name" value="Ald_DH_C"/>
</dbReference>
<feature type="domain" description="Aldehyde dehydrogenase" evidence="6">
    <location>
        <begin position="39"/>
        <end position="280"/>
    </location>
</feature>